<evidence type="ECO:0000256" key="1">
    <source>
        <dbReference type="PROSITE-ProRule" id="PRU00221"/>
    </source>
</evidence>
<dbReference type="InterPro" id="IPR001680">
    <property type="entry name" value="WD40_rpt"/>
</dbReference>
<dbReference type="RefSeq" id="XP_002955602.1">
    <property type="nucleotide sequence ID" value="XM_002955556.1"/>
</dbReference>
<dbReference type="PROSITE" id="PS50082">
    <property type="entry name" value="WD_REPEATS_2"/>
    <property type="match status" value="1"/>
</dbReference>
<feature type="repeat" description="WD" evidence="1">
    <location>
        <begin position="760"/>
        <end position="799"/>
    </location>
</feature>
<dbReference type="InterPro" id="IPR015943">
    <property type="entry name" value="WD40/YVTN_repeat-like_dom_sf"/>
</dbReference>
<evidence type="ECO:0000313" key="3">
    <source>
        <dbReference type="EMBL" id="EFJ43242.1"/>
    </source>
</evidence>
<dbReference type="Gene3D" id="2.130.10.10">
    <property type="entry name" value="YVTN repeat-like/Quinoprotein amine dehydrogenase"/>
    <property type="match status" value="1"/>
</dbReference>
<evidence type="ECO:0000256" key="2">
    <source>
        <dbReference type="SAM" id="MobiDB-lite"/>
    </source>
</evidence>
<feature type="compositionally biased region" description="Acidic residues" evidence="2">
    <location>
        <begin position="87"/>
        <end position="99"/>
    </location>
</feature>
<name>D8UAC0_VOLCA</name>
<feature type="region of interest" description="Disordered" evidence="2">
    <location>
        <begin position="521"/>
        <end position="545"/>
    </location>
</feature>
<feature type="region of interest" description="Disordered" evidence="2">
    <location>
        <begin position="334"/>
        <end position="383"/>
    </location>
</feature>
<sequence length="1007" mass="102579">MSSARPLWADGDPEELALAFFARTEETGKRLGRRHYMRFLAAISSASVHNAWMQATSPGGDLVAQLSNILQTAQAAERLITSALPPELDDDDDGNESDEGSSTSSSTSKMADAPSEGTAGAQSADDEPPLSGLKAAVNVLLGAAGRAAGRAAAAAADNSGASCVGDGGGGDGGGPAVRSRDSPNRAPAELPASPRRVSSCAHGPHSRLLLLTNELLDSILTFLDGCSAASAAAACRRLRAAHNRLHYFDLSPAFRTYLAALIALREENDFLDGSLESEFVANFPLDGSPVCGVDLSDDAFRRRMTAAMPDVEQVFALLAAPGDRSLEEFRSSIAHAGQQRPQPPHVQSSPLAAFSNSKPPGPTSIAAAAGGGSGGGSHGGSGAGGTGLASWLVNAMCDVHEISNMPAGRMCCDGDLLVLASGYDSGGGRNCARMPPPLSSPPAAAALGARSPPSSGVVVTALTLGRGPYVQYDGVAQYNVSAGRSFSSSGPPYAVQLCADSTNGLVWVASNEGGGVIRGFRAPAESPSSSLPLASGGRRRDGGGRGGGDTALQYVLYGNVSGLGGSPAGVHVVGERLAFVTSSGAVQFWNLASTLRPGGQMASWAPGSRGGGAVAAAEDYAAGRGDDADTDMYDNDDDILFGEGDEDDEDFRKGRPPHRWCRRSGYAATVVHNVRPHVISTLPLPSPRGDPSPLSLLTSLSADTEPMAAAHDGDGDGGPICLTRLLYDGTAPTAPILVAALTGNIVVSYDLETLRVKQQLLGHLYGITDIAVPPSAWRQSDLFATCARSGDVKLWDVRTKCGSAAVTLTNGETAPLNSVVLASASGGSGGGDGGGRGQLGGGMICFAGDPLQLSTGNTQVISLAWHGSRNSLLAACESKWESVHGTHSPQDWKLVRVDGGLGVGGGGGGGSFGMVGGCGAVGGDALNLLAAGGTAATTAAAAAAAAASTDRQYYWPARAKHLHGDFGAYFNLARSCVLRYRFSEHAGRCVPASSSPRFEAGWATSSG</sequence>
<dbReference type="InterPro" id="IPR036047">
    <property type="entry name" value="F-box-like_dom_sf"/>
</dbReference>
<feature type="compositionally biased region" description="Low complexity" evidence="2">
    <location>
        <begin position="521"/>
        <end position="536"/>
    </location>
</feature>
<dbReference type="SUPFAM" id="SSF81383">
    <property type="entry name" value="F-box domain"/>
    <property type="match status" value="1"/>
</dbReference>
<dbReference type="PANTHER" id="PTHR40903">
    <property type="entry name" value="GLYCINE-RICH CELL WALL STRUCTURAL PROTEIN 1-LIKE"/>
    <property type="match status" value="1"/>
</dbReference>
<keyword evidence="1" id="KW-0853">WD repeat</keyword>
<dbReference type="PANTHER" id="PTHR40903:SF1">
    <property type="entry name" value="HYPHALLY REGULATED CELL WALL PROTEIN 3"/>
    <property type="match status" value="1"/>
</dbReference>
<evidence type="ECO:0008006" key="5">
    <source>
        <dbReference type="Google" id="ProtNLM"/>
    </source>
</evidence>
<protein>
    <recommendedName>
        <fullName evidence="5">F-box domain-containing protein</fullName>
    </recommendedName>
</protein>
<dbReference type="SUPFAM" id="SSF50978">
    <property type="entry name" value="WD40 repeat-like"/>
    <property type="match status" value="1"/>
</dbReference>
<dbReference type="EMBL" id="GL378374">
    <property type="protein sequence ID" value="EFJ43242.1"/>
    <property type="molecule type" value="Genomic_DNA"/>
</dbReference>
<dbReference type="InParanoid" id="D8UAC0"/>
<reference evidence="3 4" key="1">
    <citation type="journal article" date="2010" name="Science">
        <title>Genomic analysis of organismal complexity in the multicellular green alga Volvox carteri.</title>
        <authorList>
            <person name="Prochnik S.E."/>
            <person name="Umen J."/>
            <person name="Nedelcu A.M."/>
            <person name="Hallmann A."/>
            <person name="Miller S.M."/>
            <person name="Nishii I."/>
            <person name="Ferris P."/>
            <person name="Kuo A."/>
            <person name="Mitros T."/>
            <person name="Fritz-Laylin L.K."/>
            <person name="Hellsten U."/>
            <person name="Chapman J."/>
            <person name="Simakov O."/>
            <person name="Rensing S.A."/>
            <person name="Terry A."/>
            <person name="Pangilinan J."/>
            <person name="Kapitonov V."/>
            <person name="Jurka J."/>
            <person name="Salamov A."/>
            <person name="Shapiro H."/>
            <person name="Schmutz J."/>
            <person name="Grimwood J."/>
            <person name="Lindquist E."/>
            <person name="Lucas S."/>
            <person name="Grigoriev I.V."/>
            <person name="Schmitt R."/>
            <person name="Kirk D."/>
            <person name="Rokhsar D.S."/>
        </authorList>
    </citation>
    <scope>NUCLEOTIDE SEQUENCE [LARGE SCALE GENOMIC DNA]</scope>
    <source>
        <strain evidence="4">f. Nagariensis / Eve</strain>
    </source>
</reference>
<dbReference type="Proteomes" id="UP000001058">
    <property type="component" value="Unassembled WGS sequence"/>
</dbReference>
<dbReference type="STRING" id="3068.D8UAC0"/>
<dbReference type="KEGG" id="vcn:VOLCADRAFT_96524"/>
<dbReference type="InterPro" id="IPR036322">
    <property type="entry name" value="WD40_repeat_dom_sf"/>
</dbReference>
<proteinExistence type="predicted"/>
<evidence type="ECO:0000313" key="4">
    <source>
        <dbReference type="Proteomes" id="UP000001058"/>
    </source>
</evidence>
<feature type="compositionally biased region" description="Gly residues" evidence="2">
    <location>
        <begin position="166"/>
        <end position="175"/>
    </location>
</feature>
<accession>D8UAC0</accession>
<gene>
    <name evidence="3" type="ORF">VOLCADRAFT_96524</name>
</gene>
<dbReference type="AlphaFoldDB" id="D8UAC0"/>
<feature type="region of interest" description="Disordered" evidence="2">
    <location>
        <begin position="85"/>
        <end position="130"/>
    </location>
</feature>
<organism evidence="4">
    <name type="scientific">Volvox carteri f. nagariensis</name>
    <dbReference type="NCBI Taxonomy" id="3068"/>
    <lineage>
        <taxon>Eukaryota</taxon>
        <taxon>Viridiplantae</taxon>
        <taxon>Chlorophyta</taxon>
        <taxon>core chlorophytes</taxon>
        <taxon>Chlorophyceae</taxon>
        <taxon>CS clade</taxon>
        <taxon>Chlamydomonadales</taxon>
        <taxon>Volvocaceae</taxon>
        <taxon>Volvox</taxon>
    </lineage>
</organism>
<keyword evidence="4" id="KW-1185">Reference proteome</keyword>
<feature type="region of interest" description="Disordered" evidence="2">
    <location>
        <begin position="166"/>
        <end position="199"/>
    </location>
</feature>
<dbReference type="GeneID" id="9617407"/>
<feature type="compositionally biased region" description="Gly residues" evidence="2">
    <location>
        <begin position="369"/>
        <end position="383"/>
    </location>
</feature>
<dbReference type="OrthoDB" id="548949at2759"/>
<feature type="compositionally biased region" description="Polar residues" evidence="2">
    <location>
        <begin position="345"/>
        <end position="358"/>
    </location>
</feature>